<evidence type="ECO:0000313" key="4">
    <source>
        <dbReference type="Proteomes" id="UP000789405"/>
    </source>
</evidence>
<dbReference type="AlphaFoldDB" id="A0A9N9B5D7"/>
<dbReference type="EMBL" id="CAJVPY010002204">
    <property type="protein sequence ID" value="CAG8552083.1"/>
    <property type="molecule type" value="Genomic_DNA"/>
</dbReference>
<dbReference type="Gene3D" id="1.10.287.1490">
    <property type="match status" value="1"/>
</dbReference>
<sequence length="839" mass="97737">MENKFAPKKDKSNIPLSKVNTNKPPNAKSSEMISLVSRIQALEAGSKHKHDENLMKDENNDNTSKDEDLMNDENNDNTSKDEDLMKDENNDNTSKDEDLMKDENNDNTSKDASKTFSIASTCVSTPVDVVDNSKAEVLEPIDAQPNTTTTQNDLPKKDIEMNQTTKISSFEQQYKDHLKNLDLEHEKLLSQQKQEYEKIIQNLKIDLEKAKSDNNKLSVNENNGRLGNESPLELSSIYEAHKERLIKEIQTIKSLKEQAEDNLLANNRQINDQKIAIKKYYEREIEKIRIEHAQQMDSLRKGDIQTTFDQIQNREVAWIQYQRDNDELFKQLEFLDKTVQEKNEAEAEIAYLQQELARSQQEVKTLTRARENTNKMIGMFQQKIEDTISNLSTQLNEKQKQVNESAATIESLRKQVKEHDSRHKRLASESNSLSFKNNEVLQIYEAMEETANQLSEMESKYAKLNSEHQQVTLENQRLLTDLSSFSLKLQDLQSKNDEWEKKYQDMIVQRDQLNNELSDLKLFNSNKTKDLKDLTDDIVKLKNQNESLKEITDEIQVEKESWQQKESDLIKMHEVELKNKDEKIGEISKELENAHKQSDELKEQIKVINNNLSNLEKKKDALSELLEKQQTDIQGYMNDLISEREAWNRKEADIISNYENRLGRLVQELRDTENAATQVHLQANSKMKNIQSKHDKSTNEIEELQNKLTELSQLLDEKNAELMKHDQEKEELLKVHEDNISSLKQQQEEEVTKLTELMEILEKKQRAIKNTAETHRLSTRRSNAEAKKIVALEQRVMDLEQTLKVSNIECERLYMEREKLNEKVLELKSKYAGTIVNNI</sequence>
<reference evidence="3" key="1">
    <citation type="submission" date="2021-06" db="EMBL/GenBank/DDBJ databases">
        <authorList>
            <person name="Kallberg Y."/>
            <person name="Tangrot J."/>
            <person name="Rosling A."/>
        </authorList>
    </citation>
    <scope>NUCLEOTIDE SEQUENCE</scope>
    <source>
        <strain evidence="3">MA453B</strain>
    </source>
</reference>
<evidence type="ECO:0000256" key="2">
    <source>
        <dbReference type="SAM" id="MobiDB-lite"/>
    </source>
</evidence>
<feature type="coiled-coil region" evidence="1">
    <location>
        <begin position="325"/>
        <end position="830"/>
    </location>
</feature>
<feature type="compositionally biased region" description="Basic and acidic residues" evidence="2">
    <location>
        <begin position="45"/>
        <end position="68"/>
    </location>
</feature>
<dbReference type="OrthoDB" id="2441647at2759"/>
<feature type="compositionally biased region" description="Polar residues" evidence="2">
    <location>
        <begin position="14"/>
        <end position="32"/>
    </location>
</feature>
<feature type="compositionally biased region" description="Basic and acidic residues" evidence="2">
    <location>
        <begin position="1"/>
        <end position="12"/>
    </location>
</feature>
<keyword evidence="4" id="KW-1185">Reference proteome</keyword>
<gene>
    <name evidence="3" type="ORF">DERYTH_LOCUS5316</name>
</gene>
<feature type="coiled-coil region" evidence="1">
    <location>
        <begin position="171"/>
        <end position="262"/>
    </location>
</feature>
<feature type="region of interest" description="Disordered" evidence="2">
    <location>
        <begin position="1"/>
        <end position="112"/>
    </location>
</feature>
<evidence type="ECO:0000256" key="1">
    <source>
        <dbReference type="SAM" id="Coils"/>
    </source>
</evidence>
<feature type="compositionally biased region" description="Basic and acidic residues" evidence="2">
    <location>
        <begin position="78"/>
        <end position="112"/>
    </location>
</feature>
<accession>A0A9N9B5D7</accession>
<name>A0A9N9B5D7_9GLOM</name>
<organism evidence="3 4">
    <name type="scientific">Dentiscutata erythropus</name>
    <dbReference type="NCBI Taxonomy" id="1348616"/>
    <lineage>
        <taxon>Eukaryota</taxon>
        <taxon>Fungi</taxon>
        <taxon>Fungi incertae sedis</taxon>
        <taxon>Mucoromycota</taxon>
        <taxon>Glomeromycotina</taxon>
        <taxon>Glomeromycetes</taxon>
        <taxon>Diversisporales</taxon>
        <taxon>Gigasporaceae</taxon>
        <taxon>Dentiscutata</taxon>
    </lineage>
</organism>
<keyword evidence="1" id="KW-0175">Coiled coil</keyword>
<comment type="caution">
    <text evidence="3">The sequence shown here is derived from an EMBL/GenBank/DDBJ whole genome shotgun (WGS) entry which is preliminary data.</text>
</comment>
<proteinExistence type="predicted"/>
<protein>
    <submittedName>
        <fullName evidence="3">4665_t:CDS:1</fullName>
    </submittedName>
</protein>
<evidence type="ECO:0000313" key="3">
    <source>
        <dbReference type="EMBL" id="CAG8552083.1"/>
    </source>
</evidence>
<dbReference type="Proteomes" id="UP000789405">
    <property type="component" value="Unassembled WGS sequence"/>
</dbReference>